<evidence type="ECO:0000256" key="2">
    <source>
        <dbReference type="ARBA" id="ARBA00022927"/>
    </source>
</evidence>
<gene>
    <name evidence="6" type="ORF">TM35_000073610</name>
</gene>
<dbReference type="Proteomes" id="UP000192257">
    <property type="component" value="Unassembled WGS sequence"/>
</dbReference>
<dbReference type="InterPro" id="IPR018392">
    <property type="entry name" value="LysM"/>
</dbReference>
<dbReference type="SMART" id="SM00184">
    <property type="entry name" value="RING"/>
    <property type="match status" value="1"/>
</dbReference>
<feature type="compositionally biased region" description="Low complexity" evidence="4">
    <location>
        <begin position="558"/>
        <end position="594"/>
    </location>
</feature>
<evidence type="ECO:0000256" key="3">
    <source>
        <dbReference type="PROSITE-ProRule" id="PRU01006"/>
    </source>
</evidence>
<feature type="region of interest" description="Disordered" evidence="4">
    <location>
        <begin position="558"/>
        <end position="603"/>
    </location>
</feature>
<dbReference type="SUPFAM" id="SSF50978">
    <property type="entry name" value="WD40 repeat-like"/>
    <property type="match status" value="1"/>
</dbReference>
<dbReference type="InterPro" id="IPR036779">
    <property type="entry name" value="LysM_dom_sf"/>
</dbReference>
<dbReference type="GO" id="GO:0034058">
    <property type="term" value="P:endosomal vesicle fusion"/>
    <property type="evidence" value="ECO:0007669"/>
    <property type="project" value="TreeGrafter"/>
</dbReference>
<feature type="domain" description="RING-type" evidence="5">
    <location>
        <begin position="1087"/>
        <end position="1156"/>
    </location>
</feature>
<dbReference type="InterPro" id="IPR045111">
    <property type="entry name" value="Vps41/Vps8"/>
</dbReference>
<dbReference type="GeneID" id="39983587"/>
<keyword evidence="7" id="KW-1185">Reference proteome</keyword>
<dbReference type="InterPro" id="IPR036322">
    <property type="entry name" value="WD40_repeat_dom_sf"/>
</dbReference>
<feature type="compositionally biased region" description="Low complexity" evidence="4">
    <location>
        <begin position="949"/>
        <end position="976"/>
    </location>
</feature>
<evidence type="ECO:0000256" key="4">
    <source>
        <dbReference type="SAM" id="MobiDB-lite"/>
    </source>
</evidence>
<name>A0A1X0P1X8_9TRYP</name>
<dbReference type="EMBL" id="NBCO01000007">
    <property type="protein sequence ID" value="ORC90937.1"/>
    <property type="molecule type" value="Genomic_DNA"/>
</dbReference>
<feature type="region of interest" description="Disordered" evidence="4">
    <location>
        <begin position="946"/>
        <end position="980"/>
    </location>
</feature>
<dbReference type="PANTHER" id="PTHR12616">
    <property type="entry name" value="VACUOLAR PROTEIN SORTING VPS41"/>
    <property type="match status" value="1"/>
</dbReference>
<keyword evidence="1" id="KW-0813">Transport</keyword>
<dbReference type="PROSITE" id="PS50236">
    <property type="entry name" value="CHCR"/>
    <property type="match status" value="1"/>
</dbReference>
<dbReference type="InterPro" id="IPR000547">
    <property type="entry name" value="Clathrin_H-chain/VPS_repeat"/>
</dbReference>
<dbReference type="STRING" id="67003.A0A1X0P1X8"/>
<dbReference type="InterPro" id="IPR057780">
    <property type="entry name" value="Beta-prop_Vps41"/>
</dbReference>
<dbReference type="AlphaFoldDB" id="A0A1X0P1X8"/>
<proteinExistence type="predicted"/>
<dbReference type="GO" id="GO:0016236">
    <property type="term" value="P:macroautophagy"/>
    <property type="evidence" value="ECO:0007669"/>
    <property type="project" value="TreeGrafter"/>
</dbReference>
<dbReference type="GO" id="GO:0006623">
    <property type="term" value="P:protein targeting to vacuole"/>
    <property type="evidence" value="ECO:0007669"/>
    <property type="project" value="InterPro"/>
</dbReference>
<dbReference type="Gene3D" id="3.10.350.10">
    <property type="entry name" value="LysM domain"/>
    <property type="match status" value="1"/>
</dbReference>
<dbReference type="OrthoDB" id="244107at2759"/>
<protein>
    <submittedName>
        <fullName evidence="6">Vacuolar assembly protein vps41</fullName>
    </submittedName>
</protein>
<accession>A0A1X0P1X8</accession>
<dbReference type="GO" id="GO:0005770">
    <property type="term" value="C:late endosome"/>
    <property type="evidence" value="ECO:0007669"/>
    <property type="project" value="TreeGrafter"/>
</dbReference>
<evidence type="ECO:0000313" key="6">
    <source>
        <dbReference type="EMBL" id="ORC90937.1"/>
    </source>
</evidence>
<dbReference type="VEuPathDB" id="TriTrypDB:TM35_000073610"/>
<feature type="region of interest" description="Disordered" evidence="4">
    <location>
        <begin position="1"/>
        <end position="90"/>
    </location>
</feature>
<dbReference type="SUPFAM" id="SSF57850">
    <property type="entry name" value="RING/U-box"/>
    <property type="match status" value="1"/>
</dbReference>
<sequence length="1164" mass="133193">MNVHSPQEEPQQQQNEEEEEPQPQPPPLHSNDNNDKNDNDDEYEEVVEEMEVDEEESYYTDSYDDDDDDEEEETTEEEEFTEEEEEEQENLLTFTRFPLDGLRGQHIMVVVAFNRFILVGTNRGVVALLDASGLILRTLEKHTDPISDVSCNANEEYVGSSDKAGVLTVQNLYDERDFYRKEFDAPIQSMALHPRYNKSDDRSIILGTGDKVVLIAKTMFLGHRKATVLQERRGRVYAVRWCGPDVIAWTNDRGLHLYSYTAKAILQSIQRPEEALQLGLYRCSLVWEPPRTLTCGWGHWVQIVSIRELRMEERLKWGTEFMSRTHHVDVQPAIQTHTLREAYRICGIAPFGANRYILLACIVEQEGCVKELEVRIVERETFVDVYRGRLHAKYKHPLQFSLAYSSGITAGIGTTTTTTTTGTTLSETTTVPSSSSSITMGLNSLSDSMYLIVSVDAIVKAIPTDDDHHVEYLIKIHHYAEAYEYASCHLLNRHKLEDIGRQFLQHLFSEKKYEEVVSRLKDIIGNNYAEWERWIWQFDQQGVSYLLVDVLPKKENTTTTTTTTTTTDKNNNNNNNNNNDNNSSNYINDNNNNNKSSEKHEEKVKTRIGEEYYELVLLRCLEKDVICFQSAVKKFKGMFRLEVVCRAVELRYNEWKLKGNSTGISDEQTKALGDTYGLLLQLSGQNDKALQVLLQVDRSDQLFTFIREKKLVTKTIEMLPELFARNEDKVIQLLLEHIHAVHTTTDEENTIETKSKSESSFLYFPPSTVLQRLERTERKYLWAYLKALQSYDRIAYAALLKTRAQLVAALYIENEPSGLLTFLRENYTYLPKLKEIYALCKKHQLLEESVFLLARMGKEEEGLRTIVYDMKNMKKAVQFIADVPNADDQLELYKKLVHMVFEVNSTLPSYKGEKYFEHRVTEGETWASIAKKYDIEEEALRMANSSFRSTSDGNSSTTINSNSNAMVNSNNNNNNNDKSISRLVPPNSSCIVPLNLMQSLLKAVVDPCYNGLHIQLDPAYVIELMPENEPMPHIGNCIANVLCSKANDVRFMEAVVQVAVSDLGEYCSTLRRRRAAAIRVEPGVSICPICHQPALTGVVVFACSHAYHGHCVMSYLADEDALMTQPSQLDVGSFFKRPEKYLKTRVRETSPCCILCHQLKETVK</sequence>
<dbReference type="CDD" id="cd00118">
    <property type="entry name" value="LysM"/>
    <property type="match status" value="1"/>
</dbReference>
<evidence type="ECO:0000256" key="1">
    <source>
        <dbReference type="ARBA" id="ARBA00022448"/>
    </source>
</evidence>
<comment type="caution">
    <text evidence="6">The sequence shown here is derived from an EMBL/GenBank/DDBJ whole genome shotgun (WGS) entry which is preliminary data.</text>
</comment>
<dbReference type="InterPro" id="IPR001841">
    <property type="entry name" value="Znf_RING"/>
</dbReference>
<feature type="compositionally biased region" description="Acidic residues" evidence="4">
    <location>
        <begin position="38"/>
        <end position="89"/>
    </location>
</feature>
<dbReference type="Pfam" id="PF23556">
    <property type="entry name" value="TPR_Vps41"/>
    <property type="match status" value="2"/>
</dbReference>
<dbReference type="RefSeq" id="XP_028885003.1">
    <property type="nucleotide sequence ID" value="XM_029023807.1"/>
</dbReference>
<dbReference type="InterPro" id="IPR015943">
    <property type="entry name" value="WD40/YVTN_repeat-like_dom_sf"/>
</dbReference>
<dbReference type="GO" id="GO:0030897">
    <property type="term" value="C:HOPS complex"/>
    <property type="evidence" value="ECO:0007669"/>
    <property type="project" value="TreeGrafter"/>
</dbReference>
<dbReference type="GO" id="GO:0009267">
    <property type="term" value="P:cellular response to starvation"/>
    <property type="evidence" value="ECO:0007669"/>
    <property type="project" value="TreeGrafter"/>
</dbReference>
<dbReference type="Pfam" id="PF23411">
    <property type="entry name" value="Beta-prop_Vps41"/>
    <property type="match status" value="1"/>
</dbReference>
<dbReference type="PANTHER" id="PTHR12616:SF1">
    <property type="entry name" value="VACUOLAR PROTEIN SORTING-ASSOCIATED PROTEIN 41 HOMOLOG"/>
    <property type="match status" value="1"/>
</dbReference>
<organism evidence="6 7">
    <name type="scientific">Trypanosoma theileri</name>
    <dbReference type="NCBI Taxonomy" id="67003"/>
    <lineage>
        <taxon>Eukaryota</taxon>
        <taxon>Discoba</taxon>
        <taxon>Euglenozoa</taxon>
        <taxon>Kinetoplastea</taxon>
        <taxon>Metakinetoplastina</taxon>
        <taxon>Trypanosomatida</taxon>
        <taxon>Trypanosomatidae</taxon>
        <taxon>Trypanosoma</taxon>
    </lineage>
</organism>
<reference evidence="6 7" key="1">
    <citation type="submission" date="2017-03" db="EMBL/GenBank/DDBJ databases">
        <title>An alternative strategy for trypanosome survival in the mammalian bloodstream revealed through genome and transcriptome analysis of the ubiquitous bovine parasite Trypanosoma (Megatrypanum) theileri.</title>
        <authorList>
            <person name="Kelly S."/>
            <person name="Ivens A."/>
            <person name="Mott A."/>
            <person name="O'Neill E."/>
            <person name="Emms D."/>
            <person name="Macleod O."/>
            <person name="Voorheis P."/>
            <person name="Matthews J."/>
            <person name="Matthews K."/>
            <person name="Carrington M."/>
        </authorList>
    </citation>
    <scope>NUCLEOTIDE SEQUENCE [LARGE SCALE GENOMIC DNA]</scope>
    <source>
        <strain evidence="6">Edinburgh</strain>
    </source>
</reference>
<feature type="repeat" description="CHCR" evidence="3">
    <location>
        <begin position="754"/>
        <end position="909"/>
    </location>
</feature>
<evidence type="ECO:0000313" key="7">
    <source>
        <dbReference type="Proteomes" id="UP000192257"/>
    </source>
</evidence>
<dbReference type="Gene3D" id="2.130.10.10">
    <property type="entry name" value="YVTN repeat-like/Quinoprotein amine dehydrogenase"/>
    <property type="match status" value="1"/>
</dbReference>
<keyword evidence="2" id="KW-0653">Protein transport</keyword>
<evidence type="ECO:0000259" key="5">
    <source>
        <dbReference type="SMART" id="SM00184"/>
    </source>
</evidence>